<keyword evidence="1" id="KW-0732">Signal</keyword>
<dbReference type="SUPFAM" id="SSF64484">
    <property type="entry name" value="beta and beta-prime subunits of DNA dependent RNA-polymerase"/>
    <property type="match status" value="1"/>
</dbReference>
<evidence type="ECO:0000256" key="1">
    <source>
        <dbReference type="SAM" id="SignalP"/>
    </source>
</evidence>
<feature type="signal peptide" evidence="1">
    <location>
        <begin position="1"/>
        <end position="17"/>
    </location>
</feature>
<proteinExistence type="predicted"/>
<comment type="caution">
    <text evidence="2">The sequence shown here is derived from an EMBL/GenBank/DDBJ whole genome shotgun (WGS) entry which is preliminary data.</text>
</comment>
<feature type="chain" id="PRO_5032510813" evidence="1">
    <location>
        <begin position="18"/>
        <end position="179"/>
    </location>
</feature>
<dbReference type="Proteomes" id="UP000657918">
    <property type="component" value="Unassembled WGS sequence"/>
</dbReference>
<dbReference type="AlphaFoldDB" id="A0A835K5T0"/>
<accession>A0A835K5T0</accession>
<gene>
    <name evidence="2" type="ORF">SADUNF_Sadunf06G0212800</name>
</gene>
<sequence length="179" mass="20015">MILLSVVILLTKYSSLSILCVFQRHYITNPENQKEEKLKRKRYGKLEEPWGSICNMPICTRQPVAGFGGVKLGEMERECLIVRLRTCTSASSLSVISLKCISGRNAKNVANVIQLAMPCGRKIRGPYCQELFSMGIILQGWYDLISSAKLIYCASYTVYPLRDQLSFGHEPCNDDGPGA</sequence>
<dbReference type="EMBL" id="JADGMS010000006">
    <property type="protein sequence ID" value="KAF9681310.1"/>
    <property type="molecule type" value="Genomic_DNA"/>
</dbReference>
<evidence type="ECO:0000313" key="2">
    <source>
        <dbReference type="EMBL" id="KAF9681310.1"/>
    </source>
</evidence>
<dbReference type="OrthoDB" id="10248617at2759"/>
<protein>
    <submittedName>
        <fullName evidence="2">Uncharacterized protein</fullName>
    </submittedName>
</protein>
<evidence type="ECO:0000313" key="3">
    <source>
        <dbReference type="Proteomes" id="UP000657918"/>
    </source>
</evidence>
<organism evidence="2 3">
    <name type="scientific">Salix dunnii</name>
    <dbReference type="NCBI Taxonomy" id="1413687"/>
    <lineage>
        <taxon>Eukaryota</taxon>
        <taxon>Viridiplantae</taxon>
        <taxon>Streptophyta</taxon>
        <taxon>Embryophyta</taxon>
        <taxon>Tracheophyta</taxon>
        <taxon>Spermatophyta</taxon>
        <taxon>Magnoliopsida</taxon>
        <taxon>eudicotyledons</taxon>
        <taxon>Gunneridae</taxon>
        <taxon>Pentapetalae</taxon>
        <taxon>rosids</taxon>
        <taxon>fabids</taxon>
        <taxon>Malpighiales</taxon>
        <taxon>Salicaceae</taxon>
        <taxon>Saliceae</taxon>
        <taxon>Salix</taxon>
    </lineage>
</organism>
<keyword evidence="3" id="KW-1185">Reference proteome</keyword>
<name>A0A835K5T0_9ROSI</name>
<reference evidence="2 3" key="1">
    <citation type="submission" date="2020-10" db="EMBL/GenBank/DDBJ databases">
        <title>Plant Genome Project.</title>
        <authorList>
            <person name="Zhang R.-G."/>
        </authorList>
    </citation>
    <scope>NUCLEOTIDE SEQUENCE [LARGE SCALE GENOMIC DNA]</scope>
    <source>
        <strain evidence="2">FAFU-HL-1</strain>
        <tissue evidence="2">Leaf</tissue>
    </source>
</reference>